<dbReference type="EMBL" id="CP046314">
    <property type="protein sequence ID" value="QGS08505.1"/>
    <property type="molecule type" value="Genomic_DNA"/>
</dbReference>
<protein>
    <recommendedName>
        <fullName evidence="3">DUF2262 domain-containing protein</fullName>
    </recommendedName>
</protein>
<evidence type="ECO:0000313" key="1">
    <source>
        <dbReference type="EMBL" id="QGS08505.1"/>
    </source>
</evidence>
<evidence type="ECO:0000313" key="2">
    <source>
        <dbReference type="Proteomes" id="UP000425411"/>
    </source>
</evidence>
<dbReference type="Proteomes" id="UP000425411">
    <property type="component" value="Chromosome"/>
</dbReference>
<keyword evidence="2" id="KW-1185">Reference proteome</keyword>
<sequence>MTKFMIDNNEFTLTGKNEYEGKLCVWGEEVTIFVDSQENQEKIVSFVQDKIQWIDENKDKIIDAFMEENSHYIEVINDMIEDGEFDAECEIDEEGFISALFINNVSLFLDEKDWSIMLDLEAEPDYLLGHLACIEIDSDYEIEFGGLNG</sequence>
<proteinExistence type="predicted"/>
<gene>
    <name evidence="1" type="ORF">FOC49_00730</name>
</gene>
<accession>A0AAP9HBB8</accession>
<organism evidence="1 2">
    <name type="scientific">Gemella morbillorum</name>
    <dbReference type="NCBI Taxonomy" id="29391"/>
    <lineage>
        <taxon>Bacteria</taxon>
        <taxon>Bacillati</taxon>
        <taxon>Bacillota</taxon>
        <taxon>Bacilli</taxon>
        <taxon>Bacillales</taxon>
        <taxon>Gemellaceae</taxon>
        <taxon>Gemella</taxon>
    </lineage>
</organism>
<name>A0AAP9HBB8_9BACL</name>
<evidence type="ECO:0008006" key="3">
    <source>
        <dbReference type="Google" id="ProtNLM"/>
    </source>
</evidence>
<reference evidence="1 2" key="1">
    <citation type="submission" date="2019-11" db="EMBL/GenBank/DDBJ databases">
        <title>FDA dAtabase for Regulatory Grade micrObial Sequences (FDA-ARGOS): Supporting development and validation of Infectious Disease Dx tests.</title>
        <authorList>
            <person name="Turner S."/>
            <person name="Byrd R."/>
            <person name="Tallon L."/>
            <person name="Sadzewicz L."/>
            <person name="Vavikolanu K."/>
            <person name="Mehta A."/>
            <person name="Aluvathingal J."/>
            <person name="Nadendla S."/>
            <person name="Myers T."/>
            <person name="Yan Y."/>
            <person name="Sichtig H."/>
        </authorList>
    </citation>
    <scope>NUCLEOTIDE SEQUENCE [LARGE SCALE GENOMIC DNA]</scope>
    <source>
        <strain evidence="1 2">FDAARGOS_741</strain>
    </source>
</reference>
<dbReference type="AlphaFoldDB" id="A0AAP9HBB8"/>
<dbReference type="RefSeq" id="WP_004633555.1">
    <property type="nucleotide sequence ID" value="NZ_CP046314.1"/>
</dbReference>